<dbReference type="GO" id="GO:0071555">
    <property type="term" value="P:cell wall organization"/>
    <property type="evidence" value="ECO:0007669"/>
    <property type="project" value="InterPro"/>
</dbReference>
<dbReference type="InterPro" id="IPR008962">
    <property type="entry name" value="PapD-like_sf"/>
</dbReference>
<dbReference type="Proteomes" id="UP000199548">
    <property type="component" value="Unassembled WGS sequence"/>
</dbReference>
<dbReference type="PANTHER" id="PTHR30251">
    <property type="entry name" value="PILUS ASSEMBLY CHAPERONE"/>
    <property type="match status" value="1"/>
</dbReference>
<dbReference type="STRING" id="420953.SAMN05192543_101223"/>
<feature type="domain" description="Pili assembly chaperone N-terminal" evidence="2">
    <location>
        <begin position="51"/>
        <end position="165"/>
    </location>
</feature>
<dbReference type="Pfam" id="PF00345">
    <property type="entry name" value="PapD_N"/>
    <property type="match status" value="1"/>
</dbReference>
<accession>A0A1I3DC93</accession>
<dbReference type="AlphaFoldDB" id="A0A1I3DC93"/>
<dbReference type="OrthoDB" id="511700at2"/>
<reference evidence="3 4" key="1">
    <citation type="submission" date="2016-10" db="EMBL/GenBank/DDBJ databases">
        <authorList>
            <person name="de Groot N.N."/>
        </authorList>
    </citation>
    <scope>NUCLEOTIDE SEQUENCE [LARGE SCALE GENOMIC DNA]</scope>
    <source>
        <strain evidence="3 4">LMG 23650</strain>
    </source>
</reference>
<dbReference type="GO" id="GO:0030288">
    <property type="term" value="C:outer membrane-bounded periplasmic space"/>
    <property type="evidence" value="ECO:0007669"/>
    <property type="project" value="InterPro"/>
</dbReference>
<dbReference type="InterPro" id="IPR013783">
    <property type="entry name" value="Ig-like_fold"/>
</dbReference>
<dbReference type="RefSeq" id="WP_091006498.1">
    <property type="nucleotide sequence ID" value="NZ_CP041743.1"/>
</dbReference>
<gene>
    <name evidence="3" type="ORF">SAMN05192543_101223</name>
</gene>
<dbReference type="EMBL" id="FOQU01000001">
    <property type="protein sequence ID" value="SFH84256.1"/>
    <property type="molecule type" value="Genomic_DNA"/>
</dbReference>
<name>A0A1I3DC93_9BURK</name>
<dbReference type="InterPro" id="IPR050643">
    <property type="entry name" value="Periplasmic_pilus_chap"/>
</dbReference>
<evidence type="ECO:0000259" key="2">
    <source>
        <dbReference type="Pfam" id="PF00345"/>
    </source>
</evidence>
<evidence type="ECO:0000313" key="3">
    <source>
        <dbReference type="EMBL" id="SFH84256.1"/>
    </source>
</evidence>
<dbReference type="InterPro" id="IPR016147">
    <property type="entry name" value="Pili_assmbl_chaperone_N"/>
</dbReference>
<dbReference type="Gene3D" id="2.60.40.10">
    <property type="entry name" value="Immunoglobulins"/>
    <property type="match status" value="1"/>
</dbReference>
<evidence type="ECO:0000313" key="4">
    <source>
        <dbReference type="Proteomes" id="UP000199548"/>
    </source>
</evidence>
<dbReference type="PANTHER" id="PTHR30251:SF4">
    <property type="entry name" value="SLR1668 PROTEIN"/>
    <property type="match status" value="1"/>
</dbReference>
<proteinExistence type="predicted"/>
<organism evidence="3 4">
    <name type="scientific">Paraburkholderia megapolitana</name>
    <dbReference type="NCBI Taxonomy" id="420953"/>
    <lineage>
        <taxon>Bacteria</taxon>
        <taxon>Pseudomonadati</taxon>
        <taxon>Pseudomonadota</taxon>
        <taxon>Betaproteobacteria</taxon>
        <taxon>Burkholderiales</taxon>
        <taxon>Burkholderiaceae</taxon>
        <taxon>Paraburkholderia</taxon>
    </lineage>
</organism>
<sequence length="280" mass="30898">MNSPITISVSLCRTRARRSAWLALATAIASFASLHVCAAMSVMIWPIDPVIESAQRAAALWLENRDNKPVTLQVRVLGWREADFKDVYDEDQDRVAGSPPMTTVPPGKRQLIRLTRLADVAPGTEEAYRVLIDEIPQPDEDASSPSNVVSLGVKFQMHYSIPLFVYGDGLWRKEDSSKRRDPATAGRPILHWHVASEGSKRWLVLSNHGPVHARITQVAFDTNGSRAEFADGLLGYVLPGAQMRWALPNTVKLETKPKLIATVNGKTDVEIESAPANTNQ</sequence>
<protein>
    <submittedName>
        <fullName evidence="3">Fimbrial chaperone protein</fullName>
    </submittedName>
</protein>
<keyword evidence="1" id="KW-0812">Transmembrane</keyword>
<dbReference type="SUPFAM" id="SSF49354">
    <property type="entry name" value="PapD-like"/>
    <property type="match status" value="1"/>
</dbReference>
<evidence type="ECO:0000256" key="1">
    <source>
        <dbReference type="SAM" id="Phobius"/>
    </source>
</evidence>
<keyword evidence="1" id="KW-1133">Transmembrane helix</keyword>
<keyword evidence="1" id="KW-0472">Membrane</keyword>
<feature type="transmembrane region" description="Helical" evidence="1">
    <location>
        <begin position="21"/>
        <end position="45"/>
    </location>
</feature>
<keyword evidence="4" id="KW-1185">Reference proteome</keyword>